<feature type="domain" description="Isochorismatase-like" evidence="2">
    <location>
        <begin position="9"/>
        <end position="153"/>
    </location>
</feature>
<keyword evidence="4" id="KW-1185">Reference proteome</keyword>
<dbReference type="InterPro" id="IPR036380">
    <property type="entry name" value="Isochorismatase-like_sf"/>
</dbReference>
<evidence type="ECO:0000313" key="4">
    <source>
        <dbReference type="Proteomes" id="UP001589748"/>
    </source>
</evidence>
<dbReference type="Proteomes" id="UP001589748">
    <property type="component" value="Unassembled WGS sequence"/>
</dbReference>
<dbReference type="PANTHER" id="PTHR43540">
    <property type="entry name" value="PEROXYUREIDOACRYLATE/UREIDOACRYLATE AMIDOHYDROLASE-RELATED"/>
    <property type="match status" value="1"/>
</dbReference>
<dbReference type="RefSeq" id="WP_380137249.1">
    <property type="nucleotide sequence ID" value="NZ_JBHLUI010000008.1"/>
</dbReference>
<dbReference type="Gene3D" id="3.40.50.850">
    <property type="entry name" value="Isochorismatase-like"/>
    <property type="match status" value="1"/>
</dbReference>
<protein>
    <submittedName>
        <fullName evidence="3">Isochorismatase family protein</fullName>
    </submittedName>
</protein>
<gene>
    <name evidence="3" type="ORF">ACFFVI_14715</name>
</gene>
<organism evidence="3 4">
    <name type="scientific">Kineococcus gynurae</name>
    <dbReference type="NCBI Taxonomy" id="452979"/>
    <lineage>
        <taxon>Bacteria</taxon>
        <taxon>Bacillati</taxon>
        <taxon>Actinomycetota</taxon>
        <taxon>Actinomycetes</taxon>
        <taxon>Kineosporiales</taxon>
        <taxon>Kineosporiaceae</taxon>
        <taxon>Kineococcus</taxon>
    </lineage>
</organism>
<dbReference type="Pfam" id="PF00857">
    <property type="entry name" value="Isochorismatase"/>
    <property type="match status" value="1"/>
</dbReference>
<sequence>MTRTSGTATALVLVDVQRNLVEGPHAVPAAPALRVGLDTLLRRARAAGAVVVHVQHEGPPGSPDEPGTPGWELHHPPAPGELLVRCGVRDAFEATPELARSLTARAVDRVVVAGVQSEHCVAATCRGARAQGFRVELAAGLHATYDSATFAAEIESGVEKALEAEGVVLTPGTRVVF</sequence>
<proteinExistence type="predicted"/>
<dbReference type="InterPro" id="IPR050272">
    <property type="entry name" value="Isochorismatase-like_hydrls"/>
</dbReference>
<dbReference type="EMBL" id="JBHMDM010000007">
    <property type="protein sequence ID" value="MFB9378221.1"/>
    <property type="molecule type" value="Genomic_DNA"/>
</dbReference>
<accession>A0ABV5LW43</accession>
<comment type="caution">
    <text evidence="3">The sequence shown here is derived from an EMBL/GenBank/DDBJ whole genome shotgun (WGS) entry which is preliminary data.</text>
</comment>
<dbReference type="SUPFAM" id="SSF52499">
    <property type="entry name" value="Isochorismatase-like hydrolases"/>
    <property type="match status" value="1"/>
</dbReference>
<evidence type="ECO:0000313" key="3">
    <source>
        <dbReference type="EMBL" id="MFB9378221.1"/>
    </source>
</evidence>
<dbReference type="PANTHER" id="PTHR43540:SF1">
    <property type="entry name" value="ISOCHORISMATASE HYDROLASE"/>
    <property type="match status" value="1"/>
</dbReference>
<keyword evidence="1" id="KW-0378">Hydrolase</keyword>
<reference evidence="3 4" key="1">
    <citation type="submission" date="2024-09" db="EMBL/GenBank/DDBJ databases">
        <authorList>
            <person name="Sun Q."/>
            <person name="Mori K."/>
        </authorList>
    </citation>
    <scope>NUCLEOTIDE SEQUENCE [LARGE SCALE GENOMIC DNA]</scope>
    <source>
        <strain evidence="3 4">TISTR 1856</strain>
    </source>
</reference>
<evidence type="ECO:0000259" key="2">
    <source>
        <dbReference type="Pfam" id="PF00857"/>
    </source>
</evidence>
<name>A0ABV5LW43_9ACTN</name>
<evidence type="ECO:0000256" key="1">
    <source>
        <dbReference type="ARBA" id="ARBA00022801"/>
    </source>
</evidence>
<dbReference type="InterPro" id="IPR000868">
    <property type="entry name" value="Isochorismatase-like_dom"/>
</dbReference>